<sequence length="298" mass="32076">MCTAIAAVLALLLSSVSAVESGANMATASAQVIAPPQTQVDGSATGISSPEWKTVFPNRVANFNVCNPCRGSNPLYHVDQIVDQIVKYRPQVIGLEEICVGETQRLIGKLRAKGYRYYAAHGSQLNTRWGCHEFGSAYGSAILSAAPLTNKVNRHYSQGGSEPRGYVAVDTTVAGKKVRVFATHLAQSGQASVRKVQVGELIKAVRAYPQVIVLGDFNAEPNASEMSPMWSKFHDADPACSPTQYLRPCKMTEDSRRPGGKKFDYIFLRNGGAFSSSSVGVNGNFSDHNLIYADLVGN</sequence>
<dbReference type="HOGENOM" id="CLU_060500_5_0_11"/>
<dbReference type="PANTHER" id="PTHR14859:SF15">
    <property type="entry name" value="ENDONUCLEASE_EXONUCLEASE_PHOSPHATASE DOMAIN-CONTAINING PROTEIN"/>
    <property type="match status" value="1"/>
</dbReference>
<dbReference type="EMBL" id="CP002047">
    <property type="protein sequence ID" value="ADI09779.1"/>
    <property type="molecule type" value="Genomic_DNA"/>
</dbReference>
<feature type="signal peptide" evidence="1">
    <location>
        <begin position="1"/>
        <end position="18"/>
    </location>
</feature>
<dbReference type="GO" id="GO:0003824">
    <property type="term" value="F:catalytic activity"/>
    <property type="evidence" value="ECO:0007669"/>
    <property type="project" value="InterPro"/>
</dbReference>
<dbReference type="STRING" id="749414.SBI_06659"/>
<accession>D7BXN1</accession>
<evidence type="ECO:0000256" key="1">
    <source>
        <dbReference type="SAM" id="SignalP"/>
    </source>
</evidence>
<dbReference type="RefSeq" id="WP_014179229.1">
    <property type="nucleotide sequence ID" value="NC_016582.1"/>
</dbReference>
<protein>
    <recommendedName>
        <fullName evidence="2">Endonuclease/exonuclease/phosphatase domain-containing protein</fullName>
    </recommendedName>
</protein>
<keyword evidence="4" id="KW-1185">Reference proteome</keyword>
<dbReference type="GO" id="GO:0016020">
    <property type="term" value="C:membrane"/>
    <property type="evidence" value="ECO:0007669"/>
    <property type="project" value="GOC"/>
</dbReference>
<dbReference type="Gene3D" id="3.60.10.10">
    <property type="entry name" value="Endonuclease/exonuclease/phosphatase"/>
    <property type="match status" value="1"/>
</dbReference>
<dbReference type="PATRIC" id="fig|749414.3.peg.6854"/>
<gene>
    <name evidence="3" type="ordered locus">SBI_06659</name>
</gene>
<dbReference type="InterPro" id="IPR051916">
    <property type="entry name" value="GPI-anchor_lipid_remodeler"/>
</dbReference>
<evidence type="ECO:0000313" key="4">
    <source>
        <dbReference type="Proteomes" id="UP000000377"/>
    </source>
</evidence>
<feature type="chain" id="PRO_5039484259" description="Endonuclease/exonuclease/phosphatase domain-containing protein" evidence="1">
    <location>
        <begin position="19"/>
        <end position="298"/>
    </location>
</feature>
<dbReference type="GO" id="GO:0006506">
    <property type="term" value="P:GPI anchor biosynthetic process"/>
    <property type="evidence" value="ECO:0007669"/>
    <property type="project" value="TreeGrafter"/>
</dbReference>
<name>D7BXN1_STRBB</name>
<dbReference type="AlphaFoldDB" id="D7BXN1"/>
<dbReference type="Proteomes" id="UP000000377">
    <property type="component" value="Chromosome"/>
</dbReference>
<dbReference type="SUPFAM" id="SSF56219">
    <property type="entry name" value="DNase I-like"/>
    <property type="match status" value="1"/>
</dbReference>
<reference evidence="3 4" key="1">
    <citation type="journal article" date="2010" name="J. Bacteriol.">
        <title>Genome sequence of the milbemycin-producing bacterium Streptomyces bingchenggensis.</title>
        <authorList>
            <person name="Wang X.J."/>
            <person name="Yan Y.J."/>
            <person name="Zhang B."/>
            <person name="An J."/>
            <person name="Wang J.J."/>
            <person name="Tian J."/>
            <person name="Jiang L."/>
            <person name="Chen Y.H."/>
            <person name="Huang S.X."/>
            <person name="Yin M."/>
            <person name="Zhang J."/>
            <person name="Gao A.L."/>
            <person name="Liu C.X."/>
            <person name="Zhu Z.X."/>
            <person name="Xiang W.S."/>
        </authorList>
    </citation>
    <scope>NUCLEOTIDE SEQUENCE [LARGE SCALE GENOMIC DNA]</scope>
    <source>
        <strain evidence="3 4">BCW-1</strain>
    </source>
</reference>
<evidence type="ECO:0000259" key="2">
    <source>
        <dbReference type="Pfam" id="PF03372"/>
    </source>
</evidence>
<evidence type="ECO:0000313" key="3">
    <source>
        <dbReference type="EMBL" id="ADI09779.1"/>
    </source>
</evidence>
<dbReference type="Pfam" id="PF03372">
    <property type="entry name" value="Exo_endo_phos"/>
    <property type="match status" value="1"/>
</dbReference>
<dbReference type="KEGG" id="sbh:SBI_06659"/>
<proteinExistence type="predicted"/>
<keyword evidence="1" id="KW-0732">Signal</keyword>
<dbReference type="PANTHER" id="PTHR14859">
    <property type="entry name" value="CALCOFLUOR WHITE HYPERSENSITIVE PROTEIN PRECURSOR"/>
    <property type="match status" value="1"/>
</dbReference>
<dbReference type="InterPro" id="IPR005135">
    <property type="entry name" value="Endo/exonuclease/phosphatase"/>
</dbReference>
<organism evidence="3 4">
    <name type="scientific">Streptomyces bingchenggensis (strain BCW-1)</name>
    <dbReference type="NCBI Taxonomy" id="749414"/>
    <lineage>
        <taxon>Bacteria</taxon>
        <taxon>Bacillati</taxon>
        <taxon>Actinomycetota</taxon>
        <taxon>Actinomycetes</taxon>
        <taxon>Kitasatosporales</taxon>
        <taxon>Streptomycetaceae</taxon>
        <taxon>Streptomyces</taxon>
    </lineage>
</organism>
<dbReference type="eggNOG" id="COG3568">
    <property type="taxonomic scope" value="Bacteria"/>
</dbReference>
<dbReference type="InterPro" id="IPR036691">
    <property type="entry name" value="Endo/exonu/phosph_ase_sf"/>
</dbReference>
<feature type="domain" description="Endonuclease/exonuclease/phosphatase" evidence="2">
    <location>
        <begin position="63"/>
        <end position="288"/>
    </location>
</feature>